<dbReference type="Proteomes" id="UP000503286">
    <property type="component" value="Segment"/>
</dbReference>
<name>A0A6H0X6P0_9CAUD</name>
<evidence type="ECO:0000313" key="1">
    <source>
        <dbReference type="EMBL" id="QIW89978.1"/>
    </source>
</evidence>
<sequence>MLNHTEVKLVKVGSLNTAFRKNANQKVALTISALYHAVVHGNVAFADDWQRTDATMLDAVLRPLFPMSYSNKDKKYSFNGVKAKEVQEHLNVEFQKEDFPAFAEKVLAFYSANEKQTKKKELSASDVAGDLEKAAKALVKKFMANGVSLDALKTAIVLAEKGELK</sequence>
<accession>A0A6H0X6P0</accession>
<evidence type="ECO:0000313" key="2">
    <source>
        <dbReference type="Proteomes" id="UP000503286"/>
    </source>
</evidence>
<reference evidence="1" key="1">
    <citation type="submission" date="2020-03" db="EMBL/GenBank/DDBJ databases">
        <title>Complete genome sequence of Aeromonas phage PS.</title>
        <authorList>
            <person name="Tagunde S.N."/>
            <person name="Newase S.K."/>
            <person name="Nagar V."/>
            <person name="Kapadnis B.P."/>
            <person name="Pandit S.V."/>
        </authorList>
    </citation>
    <scope>NUCLEOTIDE SEQUENCE</scope>
</reference>
<keyword evidence="2" id="KW-1185">Reference proteome</keyword>
<proteinExistence type="predicted"/>
<organism evidence="1 2">
    <name type="scientific">Aeromonas phage PS</name>
    <dbReference type="NCBI Taxonomy" id="2723762"/>
    <lineage>
        <taxon>Viruses</taxon>
        <taxon>Duplodnaviria</taxon>
        <taxon>Heunggongvirae</taxon>
        <taxon>Uroviricota</taxon>
        <taxon>Caudoviricetes</taxon>
        <taxon>Autographivirales</taxon>
        <taxon>Autoscriptoviridae</taxon>
        <taxon>Savitribaivirus</taxon>
        <taxon>Savitribaivirus PS</taxon>
    </lineage>
</organism>
<protein>
    <submittedName>
        <fullName evidence="1">Uncharacterized protein</fullName>
    </submittedName>
</protein>
<dbReference type="EMBL" id="MT259468">
    <property type="protein sequence ID" value="QIW89978.1"/>
    <property type="molecule type" value="Genomic_DNA"/>
</dbReference>